<name>A0A6V7HIR4_9HYME</name>
<dbReference type="Pfam" id="PF23069">
    <property type="entry name" value="DUF7042"/>
    <property type="match status" value="1"/>
</dbReference>
<feature type="domain" description="DUF7042" evidence="1">
    <location>
        <begin position="34"/>
        <end position="183"/>
    </location>
</feature>
<proteinExistence type="predicted"/>
<dbReference type="AlphaFoldDB" id="A0A6V7HIR4"/>
<evidence type="ECO:0000313" key="2">
    <source>
        <dbReference type="EMBL" id="CAD1480843.1"/>
    </source>
</evidence>
<keyword evidence="3" id="KW-1185">Reference proteome</keyword>
<dbReference type="Proteomes" id="UP000752696">
    <property type="component" value="Unassembled WGS sequence"/>
</dbReference>
<dbReference type="InterPro" id="IPR055470">
    <property type="entry name" value="DUF7042"/>
</dbReference>
<dbReference type="PANTHER" id="PTHR22255">
    <property type="entry name" value="LP06548P"/>
    <property type="match status" value="1"/>
</dbReference>
<protein>
    <recommendedName>
        <fullName evidence="1">DUF7042 domain-containing protein</fullName>
    </recommendedName>
</protein>
<evidence type="ECO:0000313" key="3">
    <source>
        <dbReference type="Proteomes" id="UP000752696"/>
    </source>
</evidence>
<comment type="caution">
    <text evidence="2">The sequence shown here is derived from an EMBL/GenBank/DDBJ whole genome shotgun (WGS) entry which is preliminary data.</text>
</comment>
<feature type="non-terminal residue" evidence="2">
    <location>
        <position position="1"/>
    </location>
</feature>
<gene>
    <name evidence="2" type="ORF">MHI_LOCUS967059</name>
</gene>
<accession>A0A6V7HIR4</accession>
<feature type="non-terminal residue" evidence="2">
    <location>
        <position position="198"/>
    </location>
</feature>
<sequence length="198" mass="22196">YCITETPKPTLPYICSELRSDAILISLFRTGAAPMPCPFKGPLEFTYSHGEGECKSPLSAAETCTQESRLLLRYQACANVLSSESVVARSKIDNQLKCEIRDGVFSALLADVELECLATWKESSTHNLVARLHAPRKTSDEDSYRCFIYEQTSNNSWNLAQSEDASCTGLISVKEAAKTFKMKQSEYTKSPYAWLYYK</sequence>
<dbReference type="PANTHER" id="PTHR22255:SF9">
    <property type="entry name" value="LP06548P"/>
    <property type="match status" value="1"/>
</dbReference>
<dbReference type="GO" id="GO:0061909">
    <property type="term" value="P:autophagosome-lysosome fusion"/>
    <property type="evidence" value="ECO:0007669"/>
    <property type="project" value="TreeGrafter"/>
</dbReference>
<reference evidence="2" key="1">
    <citation type="submission" date="2020-07" db="EMBL/GenBank/DDBJ databases">
        <authorList>
            <person name="Nazaruddin N."/>
        </authorList>
    </citation>
    <scope>NUCLEOTIDE SEQUENCE</scope>
</reference>
<organism evidence="2 3">
    <name type="scientific">Heterotrigona itama</name>
    <dbReference type="NCBI Taxonomy" id="395501"/>
    <lineage>
        <taxon>Eukaryota</taxon>
        <taxon>Metazoa</taxon>
        <taxon>Ecdysozoa</taxon>
        <taxon>Arthropoda</taxon>
        <taxon>Hexapoda</taxon>
        <taxon>Insecta</taxon>
        <taxon>Pterygota</taxon>
        <taxon>Neoptera</taxon>
        <taxon>Endopterygota</taxon>
        <taxon>Hymenoptera</taxon>
        <taxon>Apocrita</taxon>
        <taxon>Aculeata</taxon>
        <taxon>Apoidea</taxon>
        <taxon>Anthophila</taxon>
        <taxon>Apidae</taxon>
        <taxon>Heterotrigona</taxon>
    </lineage>
</organism>
<dbReference type="OrthoDB" id="9979716at2759"/>
<dbReference type="EMBL" id="CAJDYZ010012887">
    <property type="protein sequence ID" value="CAD1480843.1"/>
    <property type="molecule type" value="Genomic_DNA"/>
</dbReference>
<evidence type="ECO:0000259" key="1">
    <source>
        <dbReference type="Pfam" id="PF23069"/>
    </source>
</evidence>